<feature type="binding site" evidence="11">
    <location>
        <begin position="27"/>
        <end position="34"/>
    </location>
    <ligand>
        <name>ATP</name>
        <dbReference type="ChEBI" id="CHEBI:30616"/>
    </ligand>
</feature>
<name>A0A1F5E8C6_9BACT</name>
<dbReference type="GO" id="GO:0003677">
    <property type="term" value="F:DNA binding"/>
    <property type="evidence" value="ECO:0007669"/>
    <property type="project" value="UniProtKB-KW"/>
</dbReference>
<sequence length="731" mass="84563">MLDILKDLNEQQRQAVICTEGPILVLAGAGSGKTRALTHRIAYLIREKKISPFNVLAVTFTNKAAQEMASRVADLLRTEEPKNRRTEEQKVDGILRSAQEDIKGVQNDSIVDSRRSLSRAPTRGGNDRSEKLTAESYKLEAIRLPWLGTFHSICVRILRREAEHLGFSRSFVIYDETDAKSVIKKILKDLKLDPKDYKPEVIKYFISGAKNELIGPKEYRKYINSPIEEVTYKVYERYQKYLKEANAFDFDDLIMQCVVLFEENPNILEHYQNMFKYILIDEYQDTNQAQYMWTKMLAKKHKNIMVVGDDYQAIYGWRGANFRNILNFEKNFPGAKVIKLEQNYRSTETILNAANEVIKFNRNKTDKALWTEGGEGRPITLYQALNEKDEAEFICQEIRSLGRPNKEKRIMNIEGLSIKEQLETDPDYSKFAVLYRTNAQSRALEEACMRFDIPYRIVGGIQFYQRKEIKDIVSYLRLIQNPRDFEALERAAKASPTGLGEKTLEKIRNSNIEIRNNTEILNSKAQNFFRIIEELREQARDIRLDDLIKMVAIKSGYKAWVLDGSIEGEGRWENVLELATVASQVQEISNDEFLISNPSRQSEAEADQNSNPNDQMEKLTTFLERVALVQDTDSIKDDNALTLMTLHSAKGLEFETVFIVGMEEGIFPHSRSLDDEHQLEEERRLCYVGITRAKKNLYMLYAFERNLYGRFQSNPVSRFVDHIPEGLLDKI</sequence>
<dbReference type="CDD" id="cd18807">
    <property type="entry name" value="SF1_C_UvrD"/>
    <property type="match status" value="1"/>
</dbReference>
<dbReference type="PROSITE" id="PS51217">
    <property type="entry name" value="UVRD_HELICASE_CTER"/>
    <property type="match status" value="1"/>
</dbReference>
<evidence type="ECO:0000256" key="12">
    <source>
        <dbReference type="SAM" id="MobiDB-lite"/>
    </source>
</evidence>
<dbReference type="GO" id="GO:0005524">
    <property type="term" value="F:ATP binding"/>
    <property type="evidence" value="ECO:0007669"/>
    <property type="project" value="UniProtKB-UniRule"/>
</dbReference>
<dbReference type="Gene3D" id="1.10.10.160">
    <property type="match status" value="1"/>
</dbReference>
<evidence type="ECO:0000259" key="14">
    <source>
        <dbReference type="PROSITE" id="PS51217"/>
    </source>
</evidence>
<keyword evidence="4 11" id="KW-0347">Helicase</keyword>
<gene>
    <name evidence="15" type="ORF">A2215_02825</name>
</gene>
<feature type="region of interest" description="Disordered" evidence="12">
    <location>
        <begin position="109"/>
        <end position="130"/>
    </location>
</feature>
<dbReference type="GO" id="GO:0043138">
    <property type="term" value="F:3'-5' DNA helicase activity"/>
    <property type="evidence" value="ECO:0007669"/>
    <property type="project" value="UniProtKB-EC"/>
</dbReference>
<dbReference type="InterPro" id="IPR027417">
    <property type="entry name" value="P-loop_NTPase"/>
</dbReference>
<evidence type="ECO:0000256" key="6">
    <source>
        <dbReference type="ARBA" id="ARBA00023125"/>
    </source>
</evidence>
<dbReference type="AlphaFoldDB" id="A0A1F5E8C6"/>
<dbReference type="EMBL" id="MEZY01000033">
    <property type="protein sequence ID" value="OGD63570.1"/>
    <property type="molecule type" value="Genomic_DNA"/>
</dbReference>
<comment type="caution">
    <text evidence="15">The sequence shown here is derived from an EMBL/GenBank/DDBJ whole genome shotgun (WGS) entry which is preliminary data.</text>
</comment>
<keyword evidence="2 11" id="KW-0547">Nucleotide-binding</keyword>
<dbReference type="Pfam" id="PF00580">
    <property type="entry name" value="UvrD-helicase"/>
    <property type="match status" value="1"/>
</dbReference>
<dbReference type="Proteomes" id="UP000178583">
    <property type="component" value="Unassembled WGS sequence"/>
</dbReference>
<dbReference type="PANTHER" id="PTHR11070:SF2">
    <property type="entry name" value="ATP-DEPENDENT DNA HELICASE SRS2"/>
    <property type="match status" value="1"/>
</dbReference>
<dbReference type="Gene3D" id="1.10.486.10">
    <property type="entry name" value="PCRA, domain 4"/>
    <property type="match status" value="1"/>
</dbReference>
<keyword evidence="5 11" id="KW-0067">ATP-binding</keyword>
<keyword evidence="6" id="KW-0238">DNA-binding</keyword>
<proteinExistence type="inferred from homology"/>
<protein>
    <recommendedName>
        <fullName evidence="9">DNA 3'-5' helicase</fullName>
        <ecNumber evidence="9">5.6.2.4</ecNumber>
    </recommendedName>
</protein>
<dbReference type="GO" id="GO:0005829">
    <property type="term" value="C:cytosol"/>
    <property type="evidence" value="ECO:0007669"/>
    <property type="project" value="TreeGrafter"/>
</dbReference>
<dbReference type="CDD" id="cd17932">
    <property type="entry name" value="DEXQc_UvrD"/>
    <property type="match status" value="1"/>
</dbReference>
<keyword evidence="3 11" id="KW-0378">Hydrolase</keyword>
<dbReference type="FunFam" id="1.10.10.160:FF:000001">
    <property type="entry name" value="ATP-dependent DNA helicase"/>
    <property type="match status" value="1"/>
</dbReference>
<evidence type="ECO:0000259" key="13">
    <source>
        <dbReference type="PROSITE" id="PS51198"/>
    </source>
</evidence>
<feature type="domain" description="UvrD-like helicase ATP-binding" evidence="13">
    <location>
        <begin position="6"/>
        <end position="347"/>
    </location>
</feature>
<keyword evidence="7" id="KW-0413">Isomerase</keyword>
<dbReference type="PANTHER" id="PTHR11070">
    <property type="entry name" value="UVRD / RECB / PCRA DNA HELICASE FAMILY MEMBER"/>
    <property type="match status" value="1"/>
</dbReference>
<dbReference type="InterPro" id="IPR000212">
    <property type="entry name" value="DNA_helicase_UvrD/REP"/>
</dbReference>
<accession>A0A1F5E8C6</accession>
<organism evidence="15 16">
    <name type="scientific">Candidatus Berkelbacteria bacterium RIFOXYA2_FULL_43_10</name>
    <dbReference type="NCBI Taxonomy" id="1797472"/>
    <lineage>
        <taxon>Bacteria</taxon>
        <taxon>Candidatus Berkelbacteria</taxon>
    </lineage>
</organism>
<comment type="similarity">
    <text evidence="1">Belongs to the helicase family. UvrD subfamily.</text>
</comment>
<dbReference type="Pfam" id="PF13361">
    <property type="entry name" value="UvrD_C"/>
    <property type="match status" value="1"/>
</dbReference>
<evidence type="ECO:0000313" key="15">
    <source>
        <dbReference type="EMBL" id="OGD63570.1"/>
    </source>
</evidence>
<dbReference type="GO" id="GO:0033202">
    <property type="term" value="C:DNA helicase complex"/>
    <property type="evidence" value="ECO:0007669"/>
    <property type="project" value="TreeGrafter"/>
</dbReference>
<dbReference type="GO" id="GO:0000725">
    <property type="term" value="P:recombinational repair"/>
    <property type="evidence" value="ECO:0007669"/>
    <property type="project" value="TreeGrafter"/>
</dbReference>
<dbReference type="Gene3D" id="3.40.50.300">
    <property type="entry name" value="P-loop containing nucleotide triphosphate hydrolases"/>
    <property type="match status" value="3"/>
</dbReference>
<dbReference type="STRING" id="1797472.A2215_02825"/>
<feature type="domain" description="UvrD-like helicase C-terminal" evidence="14">
    <location>
        <begin position="348"/>
        <end position="651"/>
    </location>
</feature>
<dbReference type="InterPro" id="IPR013986">
    <property type="entry name" value="DExx_box_DNA_helicase_dom_sf"/>
</dbReference>
<evidence type="ECO:0000256" key="11">
    <source>
        <dbReference type="PROSITE-ProRule" id="PRU00560"/>
    </source>
</evidence>
<dbReference type="PROSITE" id="PS51198">
    <property type="entry name" value="UVRD_HELICASE_ATP_BIND"/>
    <property type="match status" value="1"/>
</dbReference>
<dbReference type="SUPFAM" id="SSF52540">
    <property type="entry name" value="P-loop containing nucleoside triphosphate hydrolases"/>
    <property type="match status" value="1"/>
</dbReference>
<dbReference type="InterPro" id="IPR014017">
    <property type="entry name" value="DNA_helicase_UvrD-like_C"/>
</dbReference>
<evidence type="ECO:0000256" key="1">
    <source>
        <dbReference type="ARBA" id="ARBA00009922"/>
    </source>
</evidence>
<evidence type="ECO:0000256" key="9">
    <source>
        <dbReference type="ARBA" id="ARBA00034808"/>
    </source>
</evidence>
<comment type="catalytic activity">
    <reaction evidence="8">
        <text>Couples ATP hydrolysis with the unwinding of duplex DNA by translocating in the 3'-5' direction.</text>
        <dbReference type="EC" id="5.6.2.4"/>
    </reaction>
</comment>
<evidence type="ECO:0000256" key="8">
    <source>
        <dbReference type="ARBA" id="ARBA00034617"/>
    </source>
</evidence>
<dbReference type="InterPro" id="IPR014016">
    <property type="entry name" value="UvrD-like_ATP-bd"/>
</dbReference>
<dbReference type="EC" id="5.6.2.4" evidence="9"/>
<evidence type="ECO:0000256" key="7">
    <source>
        <dbReference type="ARBA" id="ARBA00023235"/>
    </source>
</evidence>
<evidence type="ECO:0000256" key="4">
    <source>
        <dbReference type="ARBA" id="ARBA00022806"/>
    </source>
</evidence>
<evidence type="ECO:0000256" key="2">
    <source>
        <dbReference type="ARBA" id="ARBA00022741"/>
    </source>
</evidence>
<reference evidence="15 16" key="1">
    <citation type="journal article" date="2016" name="Nat. Commun.">
        <title>Thousands of microbial genomes shed light on interconnected biogeochemical processes in an aquifer system.</title>
        <authorList>
            <person name="Anantharaman K."/>
            <person name="Brown C.T."/>
            <person name="Hug L.A."/>
            <person name="Sharon I."/>
            <person name="Castelle C.J."/>
            <person name="Probst A.J."/>
            <person name="Thomas B.C."/>
            <person name="Singh A."/>
            <person name="Wilkins M.J."/>
            <person name="Karaoz U."/>
            <person name="Brodie E.L."/>
            <person name="Williams K.H."/>
            <person name="Hubbard S.S."/>
            <person name="Banfield J.F."/>
        </authorList>
    </citation>
    <scope>NUCLEOTIDE SEQUENCE [LARGE SCALE GENOMIC DNA]</scope>
</reference>
<comment type="catalytic activity">
    <reaction evidence="10">
        <text>ATP + H2O = ADP + phosphate + H(+)</text>
        <dbReference type="Rhea" id="RHEA:13065"/>
        <dbReference type="ChEBI" id="CHEBI:15377"/>
        <dbReference type="ChEBI" id="CHEBI:15378"/>
        <dbReference type="ChEBI" id="CHEBI:30616"/>
        <dbReference type="ChEBI" id="CHEBI:43474"/>
        <dbReference type="ChEBI" id="CHEBI:456216"/>
        <dbReference type="EC" id="5.6.2.4"/>
    </reaction>
</comment>
<dbReference type="GO" id="GO:0009314">
    <property type="term" value="P:response to radiation"/>
    <property type="evidence" value="ECO:0007669"/>
    <property type="project" value="UniProtKB-ARBA"/>
</dbReference>
<evidence type="ECO:0000256" key="5">
    <source>
        <dbReference type="ARBA" id="ARBA00022840"/>
    </source>
</evidence>
<evidence type="ECO:0000256" key="10">
    <source>
        <dbReference type="ARBA" id="ARBA00048988"/>
    </source>
</evidence>
<evidence type="ECO:0000313" key="16">
    <source>
        <dbReference type="Proteomes" id="UP000178583"/>
    </source>
</evidence>
<dbReference type="GO" id="GO:0016887">
    <property type="term" value="F:ATP hydrolysis activity"/>
    <property type="evidence" value="ECO:0007669"/>
    <property type="project" value="RHEA"/>
</dbReference>
<evidence type="ECO:0000256" key="3">
    <source>
        <dbReference type="ARBA" id="ARBA00022801"/>
    </source>
</evidence>